<dbReference type="EMBL" id="CP036280">
    <property type="protein sequence ID" value="QDU71195.1"/>
    <property type="molecule type" value="Genomic_DNA"/>
</dbReference>
<dbReference type="KEGG" id="mcad:Pan265_10440"/>
<reference evidence="1 2" key="1">
    <citation type="submission" date="2019-02" db="EMBL/GenBank/DDBJ databases">
        <title>Deep-cultivation of Planctomycetes and their phenomic and genomic characterization uncovers novel biology.</title>
        <authorList>
            <person name="Wiegand S."/>
            <person name="Jogler M."/>
            <person name="Boedeker C."/>
            <person name="Pinto D."/>
            <person name="Vollmers J."/>
            <person name="Rivas-Marin E."/>
            <person name="Kohn T."/>
            <person name="Peeters S.H."/>
            <person name="Heuer A."/>
            <person name="Rast P."/>
            <person name="Oberbeckmann S."/>
            <person name="Bunk B."/>
            <person name="Jeske O."/>
            <person name="Meyerdierks A."/>
            <person name="Storesund J.E."/>
            <person name="Kallscheuer N."/>
            <person name="Luecker S."/>
            <person name="Lage O.M."/>
            <person name="Pohl T."/>
            <person name="Merkel B.J."/>
            <person name="Hornburger P."/>
            <person name="Mueller R.-W."/>
            <person name="Bruemmer F."/>
            <person name="Labrenz M."/>
            <person name="Spormann A.M."/>
            <person name="Op den Camp H."/>
            <person name="Overmann J."/>
            <person name="Amann R."/>
            <person name="Jetten M.S.M."/>
            <person name="Mascher T."/>
            <person name="Medema M.H."/>
            <person name="Devos D.P."/>
            <person name="Kaster A.-K."/>
            <person name="Ovreas L."/>
            <person name="Rohde M."/>
            <person name="Galperin M.Y."/>
            <person name="Jogler C."/>
        </authorList>
    </citation>
    <scope>NUCLEOTIDE SEQUENCE [LARGE SCALE GENOMIC DNA]</scope>
    <source>
        <strain evidence="1 2">Pan265</strain>
    </source>
</reference>
<name>A0A518BW32_9BACT</name>
<dbReference type="PANTHER" id="PTHR43235">
    <property type="entry name" value="GLUTAMINE AMIDOTRANSFERASE PB2B2.05-RELATED"/>
    <property type="match status" value="1"/>
</dbReference>
<evidence type="ECO:0000313" key="1">
    <source>
        <dbReference type="EMBL" id="QDU71195.1"/>
    </source>
</evidence>
<dbReference type="CDD" id="cd01745">
    <property type="entry name" value="GATase1_2"/>
    <property type="match status" value="1"/>
</dbReference>
<dbReference type="OrthoDB" id="9813383at2"/>
<evidence type="ECO:0000313" key="2">
    <source>
        <dbReference type="Proteomes" id="UP000320386"/>
    </source>
</evidence>
<protein>
    <submittedName>
        <fullName evidence="1">Glutamine amidotransferase</fullName>
        <ecNumber evidence="1">2.4.2.-</ecNumber>
    </submittedName>
</protein>
<dbReference type="InterPro" id="IPR044668">
    <property type="entry name" value="PuuD-like"/>
</dbReference>
<gene>
    <name evidence="1" type="ORF">Pan265_10440</name>
</gene>
<dbReference type="EC" id="2.4.2.-" evidence="1"/>
<dbReference type="SUPFAM" id="SSF52317">
    <property type="entry name" value="Class I glutamine amidotransferase-like"/>
    <property type="match status" value="1"/>
</dbReference>
<sequence length="225" mass="24950">MKPIIGITTDNQNNTLESGNYETAIAYVQSVDQAGGIPVILPHIVDAIPDYLRVCHAIVLTGGGDPAMEALGETTDPRTTTMDPTRQAFEFALLQHLDQTDLPTLGVCLGMQLMSLHNGGRIFQRIEDVVPLPQRHDKNYQHPVLFENTCPWLPERDDLVTSSHRQAVRDPGSLEIVARAEDTLIEAVQRPGDRFYLGVQWHPERGNEAPLNRGLFKQLVAAATR</sequence>
<dbReference type="GO" id="GO:0033969">
    <property type="term" value="F:gamma-glutamyl-gamma-aminobutyrate hydrolase activity"/>
    <property type="evidence" value="ECO:0007669"/>
    <property type="project" value="TreeGrafter"/>
</dbReference>
<dbReference type="PANTHER" id="PTHR43235:SF1">
    <property type="entry name" value="GLUTAMINE AMIDOTRANSFERASE PB2B2.05-RELATED"/>
    <property type="match status" value="1"/>
</dbReference>
<keyword evidence="2" id="KW-1185">Reference proteome</keyword>
<keyword evidence="1" id="KW-0808">Transferase</keyword>
<keyword evidence="1" id="KW-0328">Glycosyltransferase</keyword>
<dbReference type="Gene3D" id="3.40.50.880">
    <property type="match status" value="1"/>
</dbReference>
<dbReference type="RefSeq" id="WP_145445327.1">
    <property type="nucleotide sequence ID" value="NZ_CP036280.1"/>
</dbReference>
<keyword evidence="1" id="KW-0315">Glutamine amidotransferase</keyword>
<dbReference type="GO" id="GO:0005829">
    <property type="term" value="C:cytosol"/>
    <property type="evidence" value="ECO:0007669"/>
    <property type="project" value="TreeGrafter"/>
</dbReference>
<dbReference type="InterPro" id="IPR011697">
    <property type="entry name" value="Peptidase_C26"/>
</dbReference>
<proteinExistence type="predicted"/>
<dbReference type="AlphaFoldDB" id="A0A518BW32"/>
<dbReference type="GO" id="GO:0006598">
    <property type="term" value="P:polyamine catabolic process"/>
    <property type="evidence" value="ECO:0007669"/>
    <property type="project" value="TreeGrafter"/>
</dbReference>
<dbReference type="Proteomes" id="UP000320386">
    <property type="component" value="Chromosome"/>
</dbReference>
<dbReference type="InterPro" id="IPR029062">
    <property type="entry name" value="Class_I_gatase-like"/>
</dbReference>
<organism evidence="1 2">
    <name type="scientific">Mucisphaera calidilacus</name>
    <dbReference type="NCBI Taxonomy" id="2527982"/>
    <lineage>
        <taxon>Bacteria</taxon>
        <taxon>Pseudomonadati</taxon>
        <taxon>Planctomycetota</taxon>
        <taxon>Phycisphaerae</taxon>
        <taxon>Phycisphaerales</taxon>
        <taxon>Phycisphaeraceae</taxon>
        <taxon>Mucisphaera</taxon>
    </lineage>
</organism>
<dbReference type="Pfam" id="PF07722">
    <property type="entry name" value="Peptidase_C26"/>
    <property type="match status" value="1"/>
</dbReference>
<dbReference type="GO" id="GO:0016757">
    <property type="term" value="F:glycosyltransferase activity"/>
    <property type="evidence" value="ECO:0007669"/>
    <property type="project" value="UniProtKB-KW"/>
</dbReference>
<accession>A0A518BW32</accession>
<dbReference type="PROSITE" id="PS51273">
    <property type="entry name" value="GATASE_TYPE_1"/>
    <property type="match status" value="1"/>
</dbReference>